<feature type="chain" id="PRO_5001861402" description="Lipoprotein" evidence="1">
    <location>
        <begin position="23"/>
        <end position="239"/>
    </location>
</feature>
<evidence type="ECO:0000313" key="2">
    <source>
        <dbReference type="EMBL" id="GAK96225.1"/>
    </source>
</evidence>
<sequence>MKKLYYLFAIVLLAASCSQVEDANALEGQNDQIEIAKLSEQEFIDHVENIALADNLISQHINPEQSVSPVPYEAMTTQVEEGKFGIIGGSNSGACFVGEALKVSNSKRYGEFTINMDSNKTYLELELNDGWYLHSIYMNVDSTCDALPRDSNNLINPCFYGIRNCFRAYTESVKYRFNNNHFGDCYCTSVYAVIYSVNEHGCVDQTHGIWVDGAEVQDQFNIRTNTHCMSDCGNGNPDN</sequence>
<evidence type="ECO:0000313" key="3">
    <source>
        <dbReference type="Proteomes" id="UP000029221"/>
    </source>
</evidence>
<dbReference type="STRING" id="319236.BST91_09005"/>
<organism evidence="2 3">
    <name type="scientific">Nonlabens tegetincola</name>
    <dbReference type="NCBI Taxonomy" id="323273"/>
    <lineage>
        <taxon>Bacteria</taxon>
        <taxon>Pseudomonadati</taxon>
        <taxon>Bacteroidota</taxon>
        <taxon>Flavobacteriia</taxon>
        <taxon>Flavobacteriales</taxon>
        <taxon>Flavobacteriaceae</taxon>
        <taxon>Nonlabens</taxon>
    </lineage>
</organism>
<gene>
    <name evidence="2" type="ORF">JCM19294_1738</name>
</gene>
<name>A0A090PZM1_9FLAO</name>
<comment type="caution">
    <text evidence="2">The sequence shown here is derived from an EMBL/GenBank/DDBJ whole genome shotgun (WGS) entry which is preliminary data.</text>
</comment>
<evidence type="ECO:0000256" key="1">
    <source>
        <dbReference type="SAM" id="SignalP"/>
    </source>
</evidence>
<dbReference type="eggNOG" id="ENOG5032HUQ">
    <property type="taxonomic scope" value="Bacteria"/>
</dbReference>
<dbReference type="RefSeq" id="WP_042277403.1">
    <property type="nucleotide sequence ID" value="NZ_BBML01000002.1"/>
</dbReference>
<keyword evidence="3" id="KW-1185">Reference proteome</keyword>
<accession>A0A090PZM1</accession>
<protein>
    <recommendedName>
        <fullName evidence="4">Lipoprotein</fullName>
    </recommendedName>
</protein>
<dbReference type="Proteomes" id="UP000029221">
    <property type="component" value="Unassembled WGS sequence"/>
</dbReference>
<feature type="signal peptide" evidence="1">
    <location>
        <begin position="1"/>
        <end position="22"/>
    </location>
</feature>
<dbReference type="PROSITE" id="PS51257">
    <property type="entry name" value="PROKAR_LIPOPROTEIN"/>
    <property type="match status" value="1"/>
</dbReference>
<proteinExistence type="predicted"/>
<evidence type="ECO:0008006" key="4">
    <source>
        <dbReference type="Google" id="ProtNLM"/>
    </source>
</evidence>
<keyword evidence="1" id="KW-0732">Signal</keyword>
<dbReference type="AlphaFoldDB" id="A0A090PZM1"/>
<dbReference type="EMBL" id="BBML01000002">
    <property type="protein sequence ID" value="GAK96225.1"/>
    <property type="molecule type" value="Genomic_DNA"/>
</dbReference>
<reference evidence="2" key="1">
    <citation type="journal article" date="2014" name="Genome Announc.">
        <title>Draft Genome Sequences of Marine Flavobacterium Nonlabens Strains NR17, NR24, NR27, NR32, NR33, and Ara13.</title>
        <authorList>
            <person name="Nakanishi M."/>
            <person name="Meirelles P."/>
            <person name="Suzuki R."/>
            <person name="Takatani N."/>
            <person name="Mino S."/>
            <person name="Suda W."/>
            <person name="Oshima K."/>
            <person name="Hattori M."/>
            <person name="Ohkuma M."/>
            <person name="Hosokawa M."/>
            <person name="Miyashita K."/>
            <person name="Thompson F.L."/>
            <person name="Niwa A."/>
            <person name="Sawabe T."/>
            <person name="Sawabe T."/>
        </authorList>
    </citation>
    <scope>NUCLEOTIDE SEQUENCE [LARGE SCALE GENOMIC DNA]</scope>
    <source>
        <strain evidence="2">JCM 19294</strain>
    </source>
</reference>